<dbReference type="EMBL" id="CAVMJV010000181">
    <property type="protein sequence ID" value="CAK5121346.1"/>
    <property type="molecule type" value="Genomic_DNA"/>
</dbReference>
<accession>A0ACB1B5W3</accession>
<gene>
    <name evidence="1" type="ORF">MENTE1834_LOCUS47006</name>
</gene>
<reference evidence="1" key="1">
    <citation type="submission" date="2023-11" db="EMBL/GenBank/DDBJ databases">
        <authorList>
            <person name="Poullet M."/>
        </authorList>
    </citation>
    <scope>NUCLEOTIDE SEQUENCE</scope>
    <source>
        <strain evidence="1">E1834</strain>
    </source>
</reference>
<protein>
    <submittedName>
        <fullName evidence="1">Uncharacterized protein</fullName>
    </submittedName>
</protein>
<comment type="caution">
    <text evidence="1">The sequence shown here is derived from an EMBL/GenBank/DDBJ whole genome shotgun (WGS) entry which is preliminary data.</text>
</comment>
<keyword evidence="2" id="KW-1185">Reference proteome</keyword>
<proteinExistence type="predicted"/>
<sequence length="110" mass="13080">MAERLNHNIEDNWQSASLQQEDNCLVAFIWLVHVQFMKCERFEPNCCCYGLQMLMKTRLERLFNKFKNFFKKIFLTCPTRMNTLLGWAFLAETAKHWASFGCECLEGRKS</sequence>
<evidence type="ECO:0000313" key="1">
    <source>
        <dbReference type="EMBL" id="CAK5121346.1"/>
    </source>
</evidence>
<dbReference type="Proteomes" id="UP001497535">
    <property type="component" value="Unassembled WGS sequence"/>
</dbReference>
<evidence type="ECO:0000313" key="2">
    <source>
        <dbReference type="Proteomes" id="UP001497535"/>
    </source>
</evidence>
<organism evidence="1 2">
    <name type="scientific">Meloidogyne enterolobii</name>
    <name type="common">Root-knot nematode worm</name>
    <name type="synonym">Meloidogyne mayaguensis</name>
    <dbReference type="NCBI Taxonomy" id="390850"/>
    <lineage>
        <taxon>Eukaryota</taxon>
        <taxon>Metazoa</taxon>
        <taxon>Ecdysozoa</taxon>
        <taxon>Nematoda</taxon>
        <taxon>Chromadorea</taxon>
        <taxon>Rhabditida</taxon>
        <taxon>Tylenchina</taxon>
        <taxon>Tylenchomorpha</taxon>
        <taxon>Tylenchoidea</taxon>
        <taxon>Meloidogynidae</taxon>
        <taxon>Meloidogyninae</taxon>
        <taxon>Meloidogyne</taxon>
    </lineage>
</organism>
<name>A0ACB1B5W3_MELEN</name>